<dbReference type="PANTHER" id="PTHR30146">
    <property type="entry name" value="LACI-RELATED TRANSCRIPTIONAL REPRESSOR"/>
    <property type="match status" value="1"/>
</dbReference>
<keyword evidence="2" id="KW-0238">DNA-binding</keyword>
<keyword evidence="3" id="KW-0804">Transcription</keyword>
<sequence>MKTKLKIAVLVDVSRAYDRDILLGATNFNKLHNKFLFFFYSPKYLGKENQEMLVERIKAWNPDGILTREIEGVQSLLCLNIPLIIFPHTKLYRDHINVWGDNKEIGEMAARHFVAKGYKNFAFLGFKDFQWSLERQAGYTDVVTEVGGNVNTFNYDHSQLLWEHLSARLKKWLETLVKPCAIFTATDELNIHLLEAAKELGAKIPDDFSILGVDNDLMICEMTSPTLSSIDQNAQNAGFLAAESLCKWIESGERPSGDIIFTNGTIITRNSTNALAIDDDQVRIALHYIANAAPSEDISVEDVVKATTVSRRILEKRFQQVIKSSILEEIKKVRIERIKFLLEHSDLSVQQVAYELDFRNFENITRYFKQFTGLTPLEYRNKCKLT</sequence>
<keyword evidence="1" id="KW-0805">Transcription regulation</keyword>
<dbReference type="PANTHER" id="PTHR30146:SF24">
    <property type="entry name" value="XYLOSE OPERON REGULATORY PROTEIN"/>
    <property type="match status" value="1"/>
</dbReference>
<protein>
    <recommendedName>
        <fullName evidence="4">HTH araC/xylS-type domain-containing protein</fullName>
    </recommendedName>
</protein>
<evidence type="ECO:0000256" key="2">
    <source>
        <dbReference type="ARBA" id="ARBA00023125"/>
    </source>
</evidence>
<dbReference type="Gene3D" id="3.40.50.2300">
    <property type="match status" value="2"/>
</dbReference>
<dbReference type="InterPro" id="IPR046335">
    <property type="entry name" value="LacI/GalR-like_sensor"/>
</dbReference>
<dbReference type="GO" id="GO:0000976">
    <property type="term" value="F:transcription cis-regulatory region binding"/>
    <property type="evidence" value="ECO:0007669"/>
    <property type="project" value="TreeGrafter"/>
</dbReference>
<dbReference type="SMART" id="SM00342">
    <property type="entry name" value="HTH_ARAC"/>
    <property type="match status" value="1"/>
</dbReference>
<evidence type="ECO:0000256" key="1">
    <source>
        <dbReference type="ARBA" id="ARBA00023015"/>
    </source>
</evidence>
<accession>A0A172TSJ3</accession>
<dbReference type="KEGG" id="fla:SY85_03705"/>
<dbReference type="Pfam" id="PF12833">
    <property type="entry name" value="HTH_18"/>
    <property type="match status" value="1"/>
</dbReference>
<dbReference type="GO" id="GO:0003700">
    <property type="term" value="F:DNA-binding transcription factor activity"/>
    <property type="evidence" value="ECO:0007669"/>
    <property type="project" value="InterPro"/>
</dbReference>
<feature type="domain" description="HTH araC/xylS-type" evidence="4">
    <location>
        <begin position="283"/>
        <end position="382"/>
    </location>
</feature>
<evidence type="ECO:0000256" key="3">
    <source>
        <dbReference type="ARBA" id="ARBA00023163"/>
    </source>
</evidence>
<name>A0A172TSJ3_9BACT</name>
<dbReference type="RefSeq" id="WP_066401868.1">
    <property type="nucleotide sequence ID" value="NZ_CP011390.1"/>
</dbReference>
<dbReference type="Proteomes" id="UP000077177">
    <property type="component" value="Chromosome"/>
</dbReference>
<organism evidence="5 6">
    <name type="scientific">Flavisolibacter tropicus</name>
    <dbReference type="NCBI Taxonomy" id="1492898"/>
    <lineage>
        <taxon>Bacteria</taxon>
        <taxon>Pseudomonadati</taxon>
        <taxon>Bacteroidota</taxon>
        <taxon>Chitinophagia</taxon>
        <taxon>Chitinophagales</taxon>
        <taxon>Chitinophagaceae</taxon>
        <taxon>Flavisolibacter</taxon>
    </lineage>
</organism>
<evidence type="ECO:0000313" key="6">
    <source>
        <dbReference type="Proteomes" id="UP000077177"/>
    </source>
</evidence>
<dbReference type="Gene3D" id="1.10.10.60">
    <property type="entry name" value="Homeodomain-like"/>
    <property type="match status" value="1"/>
</dbReference>
<dbReference type="PATRIC" id="fig|1492898.3.peg.808"/>
<dbReference type="Pfam" id="PF13377">
    <property type="entry name" value="Peripla_BP_3"/>
    <property type="match status" value="1"/>
</dbReference>
<evidence type="ECO:0000259" key="4">
    <source>
        <dbReference type="PROSITE" id="PS01124"/>
    </source>
</evidence>
<dbReference type="EMBL" id="CP011390">
    <property type="protein sequence ID" value="ANE49733.1"/>
    <property type="molecule type" value="Genomic_DNA"/>
</dbReference>
<dbReference type="AlphaFoldDB" id="A0A172TSJ3"/>
<dbReference type="OrthoDB" id="9797097at2"/>
<reference evidence="5 6" key="2">
    <citation type="journal article" date="2016" name="Int. J. Syst. Evol. Microbiol.">
        <title>Flavisolibacter tropicus sp. nov., isolated from tropical soil.</title>
        <authorList>
            <person name="Lee J.J."/>
            <person name="Kang M.S."/>
            <person name="Kim G.S."/>
            <person name="Lee C.S."/>
            <person name="Lim S."/>
            <person name="Lee J."/>
            <person name="Roh S.H."/>
            <person name="Kang H."/>
            <person name="Ha J.M."/>
            <person name="Bae S."/>
            <person name="Jung H.Y."/>
            <person name="Kim M.K."/>
        </authorList>
    </citation>
    <scope>NUCLEOTIDE SEQUENCE [LARGE SCALE GENOMIC DNA]</scope>
    <source>
        <strain evidence="5 6">LCS9</strain>
    </source>
</reference>
<evidence type="ECO:0000313" key="5">
    <source>
        <dbReference type="EMBL" id="ANE49733.1"/>
    </source>
</evidence>
<gene>
    <name evidence="5" type="ORF">SY85_03705</name>
</gene>
<dbReference type="CDD" id="cd01543">
    <property type="entry name" value="PBP1_XylR"/>
    <property type="match status" value="1"/>
</dbReference>
<dbReference type="STRING" id="1492898.SY85_03705"/>
<dbReference type="InterPro" id="IPR018060">
    <property type="entry name" value="HTH_AraC"/>
</dbReference>
<reference evidence="6" key="1">
    <citation type="submission" date="2015-01" db="EMBL/GenBank/DDBJ databases">
        <title>Flavisolibacter sp./LCS9/ whole genome sequencing.</title>
        <authorList>
            <person name="Kim M.K."/>
            <person name="Srinivasan S."/>
            <person name="Lee J.-J."/>
        </authorList>
    </citation>
    <scope>NUCLEOTIDE SEQUENCE [LARGE SCALE GENOMIC DNA]</scope>
    <source>
        <strain evidence="6">LCS9</strain>
    </source>
</reference>
<dbReference type="SUPFAM" id="SSF46689">
    <property type="entry name" value="Homeodomain-like"/>
    <property type="match status" value="1"/>
</dbReference>
<dbReference type="InterPro" id="IPR028082">
    <property type="entry name" value="Peripla_BP_I"/>
</dbReference>
<dbReference type="PROSITE" id="PS01124">
    <property type="entry name" value="HTH_ARAC_FAMILY_2"/>
    <property type="match status" value="1"/>
</dbReference>
<keyword evidence="6" id="KW-1185">Reference proteome</keyword>
<dbReference type="InterPro" id="IPR009057">
    <property type="entry name" value="Homeodomain-like_sf"/>
</dbReference>
<proteinExistence type="predicted"/>
<dbReference type="SUPFAM" id="SSF53822">
    <property type="entry name" value="Periplasmic binding protein-like I"/>
    <property type="match status" value="1"/>
</dbReference>